<dbReference type="GO" id="GO:0005737">
    <property type="term" value="C:cytoplasm"/>
    <property type="evidence" value="ECO:0007669"/>
    <property type="project" value="UniProtKB-SubCell"/>
</dbReference>
<dbReference type="Pfam" id="PF06315">
    <property type="entry name" value="AceK_kinase"/>
    <property type="match status" value="1"/>
</dbReference>
<evidence type="ECO:0000256" key="8">
    <source>
        <dbReference type="ARBA" id="ARBA00022801"/>
    </source>
</evidence>
<evidence type="ECO:0000256" key="5">
    <source>
        <dbReference type="ARBA" id="ARBA00022679"/>
    </source>
</evidence>
<dbReference type="GO" id="GO:0016208">
    <property type="term" value="F:AMP binding"/>
    <property type="evidence" value="ECO:0007669"/>
    <property type="project" value="TreeGrafter"/>
</dbReference>
<evidence type="ECO:0000259" key="12">
    <source>
        <dbReference type="Pfam" id="PF06315"/>
    </source>
</evidence>
<dbReference type="GO" id="GO:0006097">
    <property type="term" value="P:glyoxylate cycle"/>
    <property type="evidence" value="ECO:0007669"/>
    <property type="project" value="UniProtKB-UniRule"/>
</dbReference>
<evidence type="ECO:0000256" key="1">
    <source>
        <dbReference type="ARBA" id="ARBA00022435"/>
    </source>
</evidence>
<dbReference type="GO" id="GO:0006099">
    <property type="term" value="P:tricarboxylic acid cycle"/>
    <property type="evidence" value="ECO:0007669"/>
    <property type="project" value="UniProtKB-UniRule"/>
</dbReference>
<gene>
    <name evidence="11" type="primary">aceK</name>
    <name evidence="14" type="ORF">DU002_04870</name>
</gene>
<evidence type="ECO:0000256" key="6">
    <source>
        <dbReference type="ARBA" id="ARBA00022741"/>
    </source>
</evidence>
<keyword evidence="15" id="KW-1185">Reference proteome</keyword>
<dbReference type="PANTHER" id="PTHR39559:SF1">
    <property type="entry name" value="ISOCITRATE DEHYDROGENASE KINASE_PHOSPHATASE"/>
    <property type="match status" value="1"/>
</dbReference>
<keyword evidence="3 11" id="KW-0723">Serine/threonine-protein kinase</keyword>
<feature type="active site" evidence="11">
    <location>
        <position position="363"/>
    </location>
</feature>
<dbReference type="NCBIfam" id="NF002804">
    <property type="entry name" value="PRK02946.1"/>
    <property type="match status" value="1"/>
</dbReference>
<dbReference type="InterPro" id="IPR046854">
    <property type="entry name" value="AceK_regulatory"/>
</dbReference>
<feature type="domain" description="Isocitrate dehydrogenase kinase/phosphatase (AceK) regulatory" evidence="13">
    <location>
        <begin position="8"/>
        <end position="301"/>
    </location>
</feature>
<dbReference type="EC" id="3.1.3.-" evidence="11"/>
<dbReference type="PIRSF" id="PIRSF000719">
    <property type="entry name" value="AceK"/>
    <property type="match status" value="1"/>
</dbReference>
<keyword evidence="9 11" id="KW-0067">ATP-binding</keyword>
<dbReference type="PANTHER" id="PTHR39559">
    <property type="match status" value="1"/>
</dbReference>
<keyword evidence="1 11" id="KW-0329">Glyoxylate bypass</keyword>
<name>A0A368NQ44_9GAMM</name>
<keyword evidence="8 11" id="KW-0378">Hydrolase</keyword>
<comment type="function">
    <text evidence="11">Bifunctional enzyme which can phosphorylate or dephosphorylate isocitrate dehydrogenase (IDH) on a specific serine residue. This is a regulatory mechanism which enables bacteria to bypass the Krebs cycle via the glyoxylate shunt in response to the source of carbon. When bacteria are grown on glucose, IDH is fully active and unphosphorylated, but when grown on acetate or ethanol, the activity of IDH declines drastically concomitant with its phosphorylation.</text>
</comment>
<proteinExistence type="inferred from homology"/>
<comment type="catalytic activity">
    <reaction evidence="11">
        <text>L-seryl-[isocitrate dehydrogenase] + ATP = O-phospho-L-seryl-[isocitrate dehydrogenase] + ADP + H(+)</text>
        <dbReference type="Rhea" id="RHEA:43540"/>
        <dbReference type="Rhea" id="RHEA-COMP:10605"/>
        <dbReference type="Rhea" id="RHEA-COMP:10606"/>
        <dbReference type="ChEBI" id="CHEBI:15378"/>
        <dbReference type="ChEBI" id="CHEBI:29999"/>
        <dbReference type="ChEBI" id="CHEBI:30616"/>
        <dbReference type="ChEBI" id="CHEBI:83421"/>
        <dbReference type="ChEBI" id="CHEBI:456216"/>
        <dbReference type="EC" id="2.7.11.5"/>
    </reaction>
</comment>
<dbReference type="OrthoDB" id="5287793at2"/>
<dbReference type="GO" id="GO:0008772">
    <property type="term" value="F:[isocitrate dehydrogenase (NADP+)] kinase activity"/>
    <property type="evidence" value="ECO:0007669"/>
    <property type="project" value="UniProtKB-UniRule"/>
</dbReference>
<keyword evidence="2 11" id="KW-0963">Cytoplasm</keyword>
<sequence length="572" mass="66160">MALPDELAAQILESFNLCYDRFLSITRESGQRFVNADWLGVQVASRERLQIYDGRVAQISNKLRKQKDCLEVELWRAIKQSYQQQTVNSPCRELAESFYNSTYGKMFHHQFLTPPHAFVWAGGPPPEKDAPLHHYRLVGVPLGTIAEQILSSSGFIDNWHDKAADIEQLTVLLRKQLERFPGIPTLEILKPIFYRNKGAYMVGRLFSEHISHPFIICLINREGEGVMVDAVLTERDQVSILFGFARSYFMVDIPAPSSVVAFLRHLLPHKSDAELYSAIGCLKHSKTQFYRHYLHHLEHSSDQFDIAPGIPGLVMSVFTLPSFDVVFKVIRDKFGPSKGMSRQQVKAKYRLVKQHDRVGRMADTQDFANFRFPKRRLSDALLAELRQTAPSSITETHDLVIIKHLYIERRMVPLNLYLDQASESQASAALIDYGWAIKEMAAANIFPGDLLLKNFGVTRHGRVIFYDYDEVCYLIDCNFRRIPEPLYPEQEMQAEPWYSVAENDIFPEEFATFVTTHLKHRQVLQQYHPNLFEADWWKQVQSKSLRGHFEEFYPYPESCCFKNHKKSELSSE</sequence>
<dbReference type="Proteomes" id="UP000252558">
    <property type="component" value="Unassembled WGS sequence"/>
</dbReference>
<accession>A0A368NQ44</accession>
<dbReference type="RefSeq" id="WP_114337233.1">
    <property type="nucleotide sequence ID" value="NZ_QPID01000002.1"/>
</dbReference>
<dbReference type="GO" id="GO:0004674">
    <property type="term" value="F:protein serine/threonine kinase activity"/>
    <property type="evidence" value="ECO:0007669"/>
    <property type="project" value="UniProtKB-KW"/>
</dbReference>
<evidence type="ECO:0000259" key="13">
    <source>
        <dbReference type="Pfam" id="PF20423"/>
    </source>
</evidence>
<dbReference type="EC" id="2.7.11.5" evidence="11"/>
<protein>
    <recommendedName>
        <fullName evidence="11">Isocitrate dehydrogenase kinase/phosphatase</fullName>
        <shortName evidence="11">IDH kinase/phosphatase</shortName>
        <shortName evidence="11">IDHK/P</shortName>
        <ecNumber evidence="11">2.7.11.5</ecNumber>
        <ecNumber evidence="11">3.1.3.-</ecNumber>
    </recommendedName>
</protein>
<dbReference type="AlphaFoldDB" id="A0A368NQ44"/>
<dbReference type="InterPro" id="IPR010452">
    <property type="entry name" value="Isocitrate_DH_AceK"/>
</dbReference>
<dbReference type="Pfam" id="PF20423">
    <property type="entry name" value="AceK_regulatory"/>
    <property type="match status" value="1"/>
</dbReference>
<feature type="domain" description="Isocitrate dehydrogenase kinase/phosphatase (AceK) kinase" evidence="12">
    <location>
        <begin position="302"/>
        <end position="557"/>
    </location>
</feature>
<feature type="binding site" evidence="11">
    <location>
        <begin position="307"/>
        <end position="313"/>
    </location>
    <ligand>
        <name>ATP</name>
        <dbReference type="ChEBI" id="CHEBI:30616"/>
    </ligand>
</feature>
<keyword evidence="5 11" id="KW-0808">Transferase</keyword>
<reference evidence="14 15" key="1">
    <citation type="submission" date="2018-07" db="EMBL/GenBank/DDBJ databases">
        <title>Corallincola holothuriorum sp. nov., a new facultative anaerobe isolated from sea cucumber Apostichopus japonicus.</title>
        <authorList>
            <person name="Xia H."/>
        </authorList>
    </citation>
    <scope>NUCLEOTIDE SEQUENCE [LARGE SCALE GENOMIC DNA]</scope>
    <source>
        <strain evidence="14 15">C4</strain>
    </source>
</reference>
<evidence type="ECO:0000313" key="15">
    <source>
        <dbReference type="Proteomes" id="UP000252558"/>
    </source>
</evidence>
<evidence type="ECO:0000256" key="7">
    <source>
        <dbReference type="ARBA" id="ARBA00022777"/>
    </source>
</evidence>
<feature type="binding site" evidence="11">
    <location>
        <position position="328"/>
    </location>
    <ligand>
        <name>ATP</name>
        <dbReference type="ChEBI" id="CHEBI:30616"/>
    </ligand>
</feature>
<keyword evidence="7 11" id="KW-0418">Kinase</keyword>
<evidence type="ECO:0000256" key="4">
    <source>
        <dbReference type="ARBA" id="ARBA00022532"/>
    </source>
</evidence>
<organism evidence="14 15">
    <name type="scientific">Corallincola holothuriorum</name>
    <dbReference type="NCBI Taxonomy" id="2282215"/>
    <lineage>
        <taxon>Bacteria</taxon>
        <taxon>Pseudomonadati</taxon>
        <taxon>Pseudomonadota</taxon>
        <taxon>Gammaproteobacteria</taxon>
        <taxon>Alteromonadales</taxon>
        <taxon>Psychromonadaceae</taxon>
        <taxon>Corallincola</taxon>
    </lineage>
</organism>
<keyword evidence="6 11" id="KW-0547">Nucleotide-binding</keyword>
<dbReference type="GO" id="GO:0006006">
    <property type="term" value="P:glucose metabolic process"/>
    <property type="evidence" value="ECO:0007669"/>
    <property type="project" value="InterPro"/>
</dbReference>
<evidence type="ECO:0000313" key="14">
    <source>
        <dbReference type="EMBL" id="RCU51804.1"/>
    </source>
</evidence>
<evidence type="ECO:0000256" key="3">
    <source>
        <dbReference type="ARBA" id="ARBA00022527"/>
    </source>
</evidence>
<dbReference type="HAMAP" id="MF_00747">
    <property type="entry name" value="AceK"/>
    <property type="match status" value="1"/>
</dbReference>
<evidence type="ECO:0000256" key="2">
    <source>
        <dbReference type="ARBA" id="ARBA00022490"/>
    </source>
</evidence>
<comment type="subcellular location">
    <subcellularLocation>
        <location evidence="11">Cytoplasm</location>
    </subcellularLocation>
</comment>
<dbReference type="EMBL" id="QPID01000002">
    <property type="protein sequence ID" value="RCU51804.1"/>
    <property type="molecule type" value="Genomic_DNA"/>
</dbReference>
<dbReference type="GO" id="GO:0004721">
    <property type="term" value="F:phosphoprotein phosphatase activity"/>
    <property type="evidence" value="ECO:0007669"/>
    <property type="project" value="UniProtKB-KW"/>
</dbReference>
<evidence type="ECO:0000256" key="10">
    <source>
        <dbReference type="ARBA" id="ARBA00022912"/>
    </source>
</evidence>
<keyword evidence="10 11" id="KW-0904">Protein phosphatase</keyword>
<keyword evidence="4 11" id="KW-0816">Tricarboxylic acid cycle</keyword>
<dbReference type="GO" id="GO:0005524">
    <property type="term" value="F:ATP binding"/>
    <property type="evidence" value="ECO:0007669"/>
    <property type="project" value="UniProtKB-UniRule"/>
</dbReference>
<dbReference type="InterPro" id="IPR046855">
    <property type="entry name" value="AceK_kinase"/>
</dbReference>
<comment type="caution">
    <text evidence="14">The sequence shown here is derived from an EMBL/GenBank/DDBJ whole genome shotgun (WGS) entry which is preliminary data.</text>
</comment>
<evidence type="ECO:0000256" key="9">
    <source>
        <dbReference type="ARBA" id="ARBA00022840"/>
    </source>
</evidence>
<evidence type="ECO:0000256" key="11">
    <source>
        <dbReference type="HAMAP-Rule" id="MF_00747"/>
    </source>
</evidence>
<comment type="similarity">
    <text evidence="11">Belongs to the AceK family.</text>
</comment>